<dbReference type="STRING" id="685588.A0A067TZM1"/>
<gene>
    <name evidence="5" type="ORF">GALMADRAFT_52019</name>
</gene>
<keyword evidence="6" id="KW-1185">Reference proteome</keyword>
<feature type="region of interest" description="Disordered" evidence="1">
    <location>
        <begin position="318"/>
        <end position="373"/>
    </location>
</feature>
<dbReference type="Proteomes" id="UP000027222">
    <property type="component" value="Unassembled WGS sequence"/>
</dbReference>
<evidence type="ECO:0000259" key="4">
    <source>
        <dbReference type="PROSITE" id="PS51294"/>
    </source>
</evidence>
<dbReference type="SMART" id="SM00717">
    <property type="entry name" value="SANT"/>
    <property type="match status" value="1"/>
</dbReference>
<proteinExistence type="predicted"/>
<dbReference type="PROSITE" id="PS51293">
    <property type="entry name" value="SANT"/>
    <property type="match status" value="1"/>
</dbReference>
<organism evidence="5 6">
    <name type="scientific">Galerina marginata (strain CBS 339.88)</name>
    <dbReference type="NCBI Taxonomy" id="685588"/>
    <lineage>
        <taxon>Eukaryota</taxon>
        <taxon>Fungi</taxon>
        <taxon>Dikarya</taxon>
        <taxon>Basidiomycota</taxon>
        <taxon>Agaricomycotina</taxon>
        <taxon>Agaricomycetes</taxon>
        <taxon>Agaricomycetidae</taxon>
        <taxon>Agaricales</taxon>
        <taxon>Agaricineae</taxon>
        <taxon>Strophariaceae</taxon>
        <taxon>Galerina</taxon>
    </lineage>
</organism>
<feature type="domain" description="SANT" evidence="3">
    <location>
        <begin position="247"/>
        <end position="295"/>
    </location>
</feature>
<feature type="region of interest" description="Disordered" evidence="1">
    <location>
        <begin position="137"/>
        <end position="165"/>
    </location>
</feature>
<evidence type="ECO:0000313" key="6">
    <source>
        <dbReference type="Proteomes" id="UP000027222"/>
    </source>
</evidence>
<evidence type="ECO:0000313" key="5">
    <source>
        <dbReference type="EMBL" id="KDR85434.1"/>
    </source>
</evidence>
<feature type="compositionally biased region" description="Acidic residues" evidence="1">
    <location>
        <begin position="76"/>
        <end position="85"/>
    </location>
</feature>
<dbReference type="GO" id="GO:0070898">
    <property type="term" value="P:RNA polymerase III preinitiation complex assembly"/>
    <property type="evidence" value="ECO:0007669"/>
    <property type="project" value="TreeGrafter"/>
</dbReference>
<dbReference type="InterPro" id="IPR001005">
    <property type="entry name" value="SANT/Myb"/>
</dbReference>
<dbReference type="PANTHER" id="PTHR22929">
    <property type="entry name" value="RNA POLYMERASE III TRANSCRIPTION INITIATION FACTOR B"/>
    <property type="match status" value="1"/>
</dbReference>
<dbReference type="SUPFAM" id="SSF46689">
    <property type="entry name" value="Homeodomain-like"/>
    <property type="match status" value="1"/>
</dbReference>
<dbReference type="PROSITE" id="PS50090">
    <property type="entry name" value="MYB_LIKE"/>
    <property type="match status" value="1"/>
</dbReference>
<dbReference type="AlphaFoldDB" id="A0A067TZM1"/>
<feature type="compositionally biased region" description="Pro residues" evidence="1">
    <location>
        <begin position="329"/>
        <end position="338"/>
    </location>
</feature>
<feature type="domain" description="Myb-like" evidence="2">
    <location>
        <begin position="241"/>
        <end position="288"/>
    </location>
</feature>
<dbReference type="CDD" id="cd00167">
    <property type="entry name" value="SANT"/>
    <property type="match status" value="1"/>
</dbReference>
<evidence type="ECO:0000256" key="1">
    <source>
        <dbReference type="SAM" id="MobiDB-lite"/>
    </source>
</evidence>
<reference evidence="6" key="1">
    <citation type="journal article" date="2014" name="Proc. Natl. Acad. Sci. U.S.A.">
        <title>Extensive sampling of basidiomycete genomes demonstrates inadequacy of the white-rot/brown-rot paradigm for wood decay fungi.</title>
        <authorList>
            <person name="Riley R."/>
            <person name="Salamov A.A."/>
            <person name="Brown D.W."/>
            <person name="Nagy L.G."/>
            <person name="Floudas D."/>
            <person name="Held B.W."/>
            <person name="Levasseur A."/>
            <person name="Lombard V."/>
            <person name="Morin E."/>
            <person name="Otillar R."/>
            <person name="Lindquist E.A."/>
            <person name="Sun H."/>
            <person name="LaButti K.M."/>
            <person name="Schmutz J."/>
            <person name="Jabbour D."/>
            <person name="Luo H."/>
            <person name="Baker S.E."/>
            <person name="Pisabarro A.G."/>
            <person name="Walton J.D."/>
            <person name="Blanchette R.A."/>
            <person name="Henrissat B."/>
            <person name="Martin F."/>
            <person name="Cullen D."/>
            <person name="Hibbett D.S."/>
            <person name="Grigoriev I.V."/>
        </authorList>
    </citation>
    <scope>NUCLEOTIDE SEQUENCE [LARGE SCALE GENOMIC DNA]</scope>
    <source>
        <strain evidence="6">CBS 339.88</strain>
    </source>
</reference>
<feature type="region of interest" description="Disordered" evidence="1">
    <location>
        <begin position="1"/>
        <end position="86"/>
    </location>
</feature>
<dbReference type="Pfam" id="PF15963">
    <property type="entry name" value="Myb_DNA-bind_7"/>
    <property type="match status" value="1"/>
</dbReference>
<protein>
    <submittedName>
        <fullName evidence="5">Uncharacterized protein</fullName>
    </submittedName>
</protein>
<dbReference type="GO" id="GO:0000126">
    <property type="term" value="C:transcription factor TFIIIB complex"/>
    <property type="evidence" value="ECO:0007669"/>
    <property type="project" value="TreeGrafter"/>
</dbReference>
<dbReference type="EMBL" id="KL142367">
    <property type="protein sequence ID" value="KDR85434.1"/>
    <property type="molecule type" value="Genomic_DNA"/>
</dbReference>
<dbReference type="PROSITE" id="PS51294">
    <property type="entry name" value="HTH_MYB"/>
    <property type="match status" value="1"/>
</dbReference>
<dbReference type="Gene3D" id="1.10.10.60">
    <property type="entry name" value="Homeodomain-like"/>
    <property type="match status" value="1"/>
</dbReference>
<dbReference type="InterPro" id="IPR017884">
    <property type="entry name" value="SANT_dom"/>
</dbReference>
<feature type="compositionally biased region" description="Basic and acidic residues" evidence="1">
    <location>
        <begin position="1"/>
        <end position="10"/>
    </location>
</feature>
<dbReference type="InterPro" id="IPR039467">
    <property type="entry name" value="TFIIIB_B''_Myb"/>
</dbReference>
<feature type="domain" description="HTH myb-type" evidence="4">
    <location>
        <begin position="241"/>
        <end position="295"/>
    </location>
</feature>
<evidence type="ECO:0000259" key="2">
    <source>
        <dbReference type="PROSITE" id="PS50090"/>
    </source>
</evidence>
<name>A0A067TZM1_GALM3</name>
<evidence type="ECO:0000259" key="3">
    <source>
        <dbReference type="PROSITE" id="PS51293"/>
    </source>
</evidence>
<feature type="compositionally biased region" description="Polar residues" evidence="1">
    <location>
        <begin position="48"/>
        <end position="61"/>
    </location>
</feature>
<sequence>MLPDDHEHPQEPAGPAIRRKRCQDVNPKKSKRRRTSSREGDDVENEEVPSNRSRSRASSGTPRPRKRAPSPLPYDADADPGEEIDPTTITMAALCSDTGQGRVSRKAAEILSNHATWKFKNREKRARMKILMEAKKYGREDDDEEHNVELGNQEPPSTPDAGPSTTAASALIIDDTGSGFDYSQDLAASRYNVQVRIGPNGETIIDEESLVVDRAENDGTEHYTHVVESDHTKFVNSGTYGKRYRGSRWSAEETELFYDALSQYGENYELIAYVLPGRDRKSCKNKFKVEDKKNHARINYCLDNRIPVDMKTLSRMTGKDFSGPVPEIRAPPPLPPQTLPTEEATNTSDEVHAQPVKKRGRSRSHGDATESGVVVIGDAENFENFES</sequence>
<dbReference type="OrthoDB" id="272624at2759"/>
<dbReference type="InterPro" id="IPR009057">
    <property type="entry name" value="Homeodomain-like_sf"/>
</dbReference>
<dbReference type="GO" id="GO:0001156">
    <property type="term" value="F:TFIIIC-class transcription factor complex binding"/>
    <property type="evidence" value="ECO:0007669"/>
    <property type="project" value="TreeGrafter"/>
</dbReference>
<dbReference type="HOGENOM" id="CLU_029054_0_0_1"/>
<dbReference type="PANTHER" id="PTHR22929:SF0">
    <property type="entry name" value="TRANSCRIPTION FACTOR TFIIIB COMPONENT B'' HOMOLOG"/>
    <property type="match status" value="1"/>
</dbReference>
<dbReference type="InterPro" id="IPR017930">
    <property type="entry name" value="Myb_dom"/>
</dbReference>
<accession>A0A067TZM1</accession>